<keyword evidence="6" id="KW-0547">Nucleotide-binding</keyword>
<dbReference type="Pfam" id="PF02518">
    <property type="entry name" value="HATPase_c"/>
    <property type="match status" value="1"/>
</dbReference>
<feature type="domain" description="HAMP" evidence="13">
    <location>
        <begin position="329"/>
        <end position="380"/>
    </location>
</feature>
<dbReference type="SUPFAM" id="SSF158472">
    <property type="entry name" value="HAMP domain-like"/>
    <property type="match status" value="1"/>
</dbReference>
<keyword evidence="15" id="KW-1185">Reference proteome</keyword>
<dbReference type="GO" id="GO:0000155">
    <property type="term" value="F:phosphorelay sensor kinase activity"/>
    <property type="evidence" value="ECO:0007669"/>
    <property type="project" value="InterPro"/>
</dbReference>
<protein>
    <submittedName>
        <fullName evidence="14">Sensor histidine kinase</fullName>
    </submittedName>
</protein>
<dbReference type="OrthoDB" id="9776552at2"/>
<organism evidence="14 15">
    <name type="scientific">Cohnella luojiensis</name>
    <dbReference type="NCBI Taxonomy" id="652876"/>
    <lineage>
        <taxon>Bacteria</taxon>
        <taxon>Bacillati</taxon>
        <taxon>Bacillota</taxon>
        <taxon>Bacilli</taxon>
        <taxon>Bacillales</taxon>
        <taxon>Paenibacillaceae</taxon>
        <taxon>Cohnella</taxon>
    </lineage>
</organism>
<dbReference type="InterPro" id="IPR050640">
    <property type="entry name" value="Bact_2-comp_sensor_kinase"/>
</dbReference>
<keyword evidence="5 12" id="KW-0812">Transmembrane</keyword>
<reference evidence="14 15" key="1">
    <citation type="submission" date="2019-03" db="EMBL/GenBank/DDBJ databases">
        <title>Cohnella endophytica sp. nov., a novel endophytic bacterium isolated from bark of Sonneratia apetala.</title>
        <authorList>
            <person name="Tuo L."/>
        </authorList>
    </citation>
    <scope>NUCLEOTIDE SEQUENCE [LARGE SCALE GENOMIC DNA]</scope>
    <source>
        <strain evidence="14 15">CCTCC AB 208254</strain>
    </source>
</reference>
<dbReference type="InterPro" id="IPR010559">
    <property type="entry name" value="Sig_transdc_His_kin_internal"/>
</dbReference>
<keyword evidence="7 14" id="KW-0418">Kinase</keyword>
<sequence>MKLKERFGQLSLRQKLILAFASFIVIPFFIIGGTLSWLYIDSNRSMILEAAVQNNKQIIDNIDTSLNPILNLSMYPVQDKIMFQMMKKDYPSVPYPLYEREKDFDTAGGIIKNNMLYSNLVDSAVIYQSKNRMVIGRSSYDYMDHHYLNNEFYNETFVQTILNKKGEYAVIGVHPEKLMSFHDTPVVSIGRAIVDPYSKQNLGFILLNIGVDKLKTLWSDIHFTEHTSFYLVDENDRVIYSESKSEIGQPAVNIIGQDFEQMSGEEQGLLQNRDVYLISSVSHLSNWRGITIIPKNELFEFVNTIVRTIAISLLILLVLSIATSVYIATGITRPLLILQKKMKLVAQGNLDVSIDIQKGEIGKISITIDDMLKEIRSLIGTIYEDEQEKRQLEVLALQSQIKPHFMYNTLNSIKWMAKLQGASGIEEALTAFSSVIRFTAKTESDFVAISEEAAFIRDYTKILEFRYFNKFEVTFNIQPEVMEYRTLKFLLQPLIENAIFHGFDEIPYKGELKISIFEQSGRLIMVVADNGRGFNLQERDKQQDKDGDQLNEIGVNNIRKRIELHFGEEYGLWITSEVGRGTIAKIVVPVIRTINKGEEL</sequence>
<evidence type="ECO:0000256" key="11">
    <source>
        <dbReference type="ARBA" id="ARBA00023136"/>
    </source>
</evidence>
<dbReference type="SMART" id="SM00304">
    <property type="entry name" value="HAMP"/>
    <property type="match status" value="1"/>
</dbReference>
<keyword evidence="11 12" id="KW-0472">Membrane</keyword>
<dbReference type="PANTHER" id="PTHR34220:SF11">
    <property type="entry name" value="SENSOR PROTEIN KINASE HPTS"/>
    <property type="match status" value="1"/>
</dbReference>
<comment type="subcellular location">
    <subcellularLocation>
        <location evidence="1">Cell membrane</location>
        <topology evidence="1">Multi-pass membrane protein</topology>
    </subcellularLocation>
</comment>
<comment type="caution">
    <text evidence="14">The sequence shown here is derived from an EMBL/GenBank/DDBJ whole genome shotgun (WGS) entry which is preliminary data.</text>
</comment>
<dbReference type="InterPro" id="IPR003594">
    <property type="entry name" value="HATPase_dom"/>
</dbReference>
<dbReference type="EMBL" id="SOMN01000010">
    <property type="protein sequence ID" value="TFE27165.1"/>
    <property type="molecule type" value="Genomic_DNA"/>
</dbReference>
<dbReference type="Gene3D" id="3.30.565.10">
    <property type="entry name" value="Histidine kinase-like ATPase, C-terminal domain"/>
    <property type="match status" value="1"/>
</dbReference>
<evidence type="ECO:0000313" key="14">
    <source>
        <dbReference type="EMBL" id="TFE27165.1"/>
    </source>
</evidence>
<dbReference type="Proteomes" id="UP000297900">
    <property type="component" value="Unassembled WGS sequence"/>
</dbReference>
<evidence type="ECO:0000313" key="15">
    <source>
        <dbReference type="Proteomes" id="UP000297900"/>
    </source>
</evidence>
<dbReference type="InterPro" id="IPR003660">
    <property type="entry name" value="HAMP_dom"/>
</dbReference>
<evidence type="ECO:0000256" key="8">
    <source>
        <dbReference type="ARBA" id="ARBA00022840"/>
    </source>
</evidence>
<name>A0A4Y8M4C0_9BACL</name>
<dbReference type="Gene3D" id="3.30.450.20">
    <property type="entry name" value="PAS domain"/>
    <property type="match status" value="1"/>
</dbReference>
<dbReference type="AlphaFoldDB" id="A0A4Y8M4C0"/>
<dbReference type="Gene3D" id="1.10.287.130">
    <property type="match status" value="1"/>
</dbReference>
<dbReference type="CDD" id="cd06225">
    <property type="entry name" value="HAMP"/>
    <property type="match status" value="1"/>
</dbReference>
<evidence type="ECO:0000259" key="13">
    <source>
        <dbReference type="PROSITE" id="PS50885"/>
    </source>
</evidence>
<dbReference type="SUPFAM" id="SSF55874">
    <property type="entry name" value="ATPase domain of HSP90 chaperone/DNA topoisomerase II/histidine kinase"/>
    <property type="match status" value="1"/>
</dbReference>
<keyword evidence="2" id="KW-1003">Cell membrane</keyword>
<evidence type="ECO:0000256" key="9">
    <source>
        <dbReference type="ARBA" id="ARBA00022989"/>
    </source>
</evidence>
<evidence type="ECO:0000256" key="2">
    <source>
        <dbReference type="ARBA" id="ARBA00022475"/>
    </source>
</evidence>
<evidence type="ECO:0000256" key="4">
    <source>
        <dbReference type="ARBA" id="ARBA00022679"/>
    </source>
</evidence>
<evidence type="ECO:0000256" key="5">
    <source>
        <dbReference type="ARBA" id="ARBA00022692"/>
    </source>
</evidence>
<dbReference type="PROSITE" id="PS50885">
    <property type="entry name" value="HAMP"/>
    <property type="match status" value="1"/>
</dbReference>
<dbReference type="GO" id="GO:0005524">
    <property type="term" value="F:ATP binding"/>
    <property type="evidence" value="ECO:0007669"/>
    <property type="project" value="UniProtKB-KW"/>
</dbReference>
<dbReference type="InterPro" id="IPR036890">
    <property type="entry name" value="HATPase_C_sf"/>
</dbReference>
<evidence type="ECO:0000256" key="12">
    <source>
        <dbReference type="SAM" id="Phobius"/>
    </source>
</evidence>
<evidence type="ECO:0000256" key="6">
    <source>
        <dbReference type="ARBA" id="ARBA00022741"/>
    </source>
</evidence>
<dbReference type="PANTHER" id="PTHR34220">
    <property type="entry name" value="SENSOR HISTIDINE KINASE YPDA"/>
    <property type="match status" value="1"/>
</dbReference>
<evidence type="ECO:0000256" key="10">
    <source>
        <dbReference type="ARBA" id="ARBA00023012"/>
    </source>
</evidence>
<evidence type="ECO:0000256" key="3">
    <source>
        <dbReference type="ARBA" id="ARBA00022553"/>
    </source>
</evidence>
<evidence type="ECO:0000256" key="7">
    <source>
        <dbReference type="ARBA" id="ARBA00022777"/>
    </source>
</evidence>
<dbReference type="GO" id="GO:0005886">
    <property type="term" value="C:plasma membrane"/>
    <property type="evidence" value="ECO:0007669"/>
    <property type="project" value="UniProtKB-SubCell"/>
</dbReference>
<feature type="transmembrane region" description="Helical" evidence="12">
    <location>
        <begin position="16"/>
        <end position="40"/>
    </location>
</feature>
<keyword evidence="8" id="KW-0067">ATP-binding</keyword>
<keyword evidence="3" id="KW-0597">Phosphoprotein</keyword>
<keyword evidence="10" id="KW-0902">Two-component regulatory system</keyword>
<evidence type="ECO:0000256" key="1">
    <source>
        <dbReference type="ARBA" id="ARBA00004651"/>
    </source>
</evidence>
<keyword evidence="4" id="KW-0808">Transferase</keyword>
<dbReference type="Pfam" id="PF06580">
    <property type="entry name" value="His_kinase"/>
    <property type="match status" value="1"/>
</dbReference>
<proteinExistence type="predicted"/>
<accession>A0A4Y8M4C0</accession>
<gene>
    <name evidence="14" type="ORF">E2980_09670</name>
</gene>
<keyword evidence="9 12" id="KW-1133">Transmembrane helix</keyword>
<dbReference type="RefSeq" id="WP_135151989.1">
    <property type="nucleotide sequence ID" value="NZ_SOMN01000010.1"/>
</dbReference>
<feature type="transmembrane region" description="Helical" evidence="12">
    <location>
        <begin position="309"/>
        <end position="332"/>
    </location>
</feature>